<evidence type="ECO:0000313" key="2">
    <source>
        <dbReference type="Proteomes" id="UP000325315"/>
    </source>
</evidence>
<dbReference type="EMBL" id="SMMG02000001">
    <property type="protein sequence ID" value="KAA3486786.1"/>
    <property type="molecule type" value="Genomic_DNA"/>
</dbReference>
<proteinExistence type="predicted"/>
<evidence type="ECO:0000313" key="1">
    <source>
        <dbReference type="EMBL" id="KAA3486786.1"/>
    </source>
</evidence>
<dbReference type="AlphaFoldDB" id="A0A5B6WZF4"/>
<comment type="caution">
    <text evidence="1">The sequence shown here is derived from an EMBL/GenBank/DDBJ whole genome shotgun (WGS) entry which is preliminary data.</text>
</comment>
<sequence length="130" mass="15514">MGSVQHLPYSVSNHCPLLVNKESNRSSLRDQRFYFEAWWTLDDSFEGTLTDIWESSSAPLVEKLKIVQIGLKKWARDLKFNKGDKKRRLTKELEILLMDDMDEETLKIHLNIEIDKDEVYWEQRARTNWL</sequence>
<keyword evidence="2" id="KW-1185">Reference proteome</keyword>
<dbReference type="Proteomes" id="UP000325315">
    <property type="component" value="Unassembled WGS sequence"/>
</dbReference>
<protein>
    <submittedName>
        <fullName evidence="1">Putative Transposon TX1</fullName>
    </submittedName>
</protein>
<name>A0A5B6WZF4_9ROSI</name>
<gene>
    <name evidence="1" type="ORF">EPI10_030660</name>
</gene>
<reference evidence="2" key="1">
    <citation type="journal article" date="2019" name="Plant Biotechnol. J.">
        <title>Genome sequencing of the Australian wild diploid species Gossypium australe highlights disease resistance and delayed gland morphogenesis.</title>
        <authorList>
            <person name="Cai Y."/>
            <person name="Cai X."/>
            <person name="Wang Q."/>
            <person name="Wang P."/>
            <person name="Zhang Y."/>
            <person name="Cai C."/>
            <person name="Xu Y."/>
            <person name="Wang K."/>
            <person name="Zhou Z."/>
            <person name="Wang C."/>
            <person name="Geng S."/>
            <person name="Li B."/>
            <person name="Dong Q."/>
            <person name="Hou Y."/>
            <person name="Wang H."/>
            <person name="Ai P."/>
            <person name="Liu Z."/>
            <person name="Yi F."/>
            <person name="Sun M."/>
            <person name="An G."/>
            <person name="Cheng J."/>
            <person name="Zhang Y."/>
            <person name="Shi Q."/>
            <person name="Xie Y."/>
            <person name="Shi X."/>
            <person name="Chang Y."/>
            <person name="Huang F."/>
            <person name="Chen Y."/>
            <person name="Hong S."/>
            <person name="Mi L."/>
            <person name="Sun Q."/>
            <person name="Zhang L."/>
            <person name="Zhou B."/>
            <person name="Peng R."/>
            <person name="Zhang X."/>
            <person name="Liu F."/>
        </authorList>
    </citation>
    <scope>NUCLEOTIDE SEQUENCE [LARGE SCALE GENOMIC DNA]</scope>
    <source>
        <strain evidence="2">cv. PA1801</strain>
    </source>
</reference>
<organism evidence="1 2">
    <name type="scientific">Gossypium australe</name>
    <dbReference type="NCBI Taxonomy" id="47621"/>
    <lineage>
        <taxon>Eukaryota</taxon>
        <taxon>Viridiplantae</taxon>
        <taxon>Streptophyta</taxon>
        <taxon>Embryophyta</taxon>
        <taxon>Tracheophyta</taxon>
        <taxon>Spermatophyta</taxon>
        <taxon>Magnoliopsida</taxon>
        <taxon>eudicotyledons</taxon>
        <taxon>Gunneridae</taxon>
        <taxon>Pentapetalae</taxon>
        <taxon>rosids</taxon>
        <taxon>malvids</taxon>
        <taxon>Malvales</taxon>
        <taxon>Malvaceae</taxon>
        <taxon>Malvoideae</taxon>
        <taxon>Gossypium</taxon>
    </lineage>
</organism>
<accession>A0A5B6WZF4</accession>
<dbReference type="OrthoDB" id="1741802at2759"/>